<evidence type="ECO:0000313" key="4">
    <source>
        <dbReference type="EMBL" id="GEO87533.1"/>
    </source>
</evidence>
<evidence type="ECO:0000259" key="3">
    <source>
        <dbReference type="Pfam" id="PF06048"/>
    </source>
</evidence>
<dbReference type="Proteomes" id="UP000321717">
    <property type="component" value="Unassembled WGS sequence"/>
</dbReference>
<keyword evidence="2" id="KW-0472">Membrane</keyword>
<dbReference type="OrthoDB" id="8365989at2"/>
<feature type="compositionally biased region" description="Polar residues" evidence="1">
    <location>
        <begin position="42"/>
        <end position="60"/>
    </location>
</feature>
<proteinExistence type="predicted"/>
<dbReference type="AlphaFoldDB" id="A0A512HQ00"/>
<reference evidence="4 5" key="1">
    <citation type="submission" date="2019-07" db="EMBL/GenBank/DDBJ databases">
        <title>Whole genome shotgun sequence of Rhizobium naphthalenivorans NBRC 107585.</title>
        <authorList>
            <person name="Hosoyama A."/>
            <person name="Uohara A."/>
            <person name="Ohji S."/>
            <person name="Ichikawa N."/>
        </authorList>
    </citation>
    <scope>NUCLEOTIDE SEQUENCE [LARGE SCALE GENOMIC DNA]</scope>
    <source>
        <strain evidence="4 5">NBRC 107585</strain>
    </source>
</reference>
<organism evidence="4 5">
    <name type="scientific">Ciceribacter naphthalenivorans</name>
    <dbReference type="NCBI Taxonomy" id="1118451"/>
    <lineage>
        <taxon>Bacteria</taxon>
        <taxon>Pseudomonadati</taxon>
        <taxon>Pseudomonadota</taxon>
        <taxon>Alphaproteobacteria</taxon>
        <taxon>Hyphomicrobiales</taxon>
        <taxon>Rhizobiaceae</taxon>
        <taxon>Ciceribacter</taxon>
    </lineage>
</organism>
<comment type="caution">
    <text evidence="4">The sequence shown here is derived from an EMBL/GenBank/DDBJ whole genome shotgun (WGS) entry which is preliminary data.</text>
</comment>
<feature type="transmembrane region" description="Helical" evidence="2">
    <location>
        <begin position="206"/>
        <end position="223"/>
    </location>
</feature>
<gene>
    <name evidence="4" type="ORF">RNA01_44650</name>
</gene>
<keyword evidence="2" id="KW-1133">Transmembrane helix</keyword>
<feature type="domain" description="DUF927" evidence="3">
    <location>
        <begin position="77"/>
        <end position="329"/>
    </location>
</feature>
<dbReference type="RefSeq" id="WP_147182323.1">
    <property type="nucleotide sequence ID" value="NZ_BJZP01000050.1"/>
</dbReference>
<sequence>MKKTSKRYVKGSSRQKSQVRAATAAGAVSRKRTKPVPGENRGSPSLSAPPTNSRSDSPVSDDQLHGLVVSRIHTDSETEAYLFEAGERKMAISSEQMLMERRTAICRVQEGLGVNLVPSTVRKTLEKRIEEAKSSPGVLAVTKPGFDTRKEFSDRPEYYAYGDGTIIAAEEAPACVSAFPPSDKFQQRGDADVFTAELAKIVSGQAIPLLVLFFGLAPILLRFCKAAGFMVENAVLELTGKTTSNKSTLTVLMAGSLWGGASRSKLGFADSWNTTANRIEELALIHNDALLILDEATVAEKSSKDRGAALLAVIHRINQGRTRGRMGGDVDDYQVLILSTSNEPLVSILNDSADVVGGATVRAITISCPSRETGLFDTLPKGFSSLEVAMNALRLICSQNYGHVAPRLIQAVVNWSARDRNALVDYVRKRMEYFLRTVGADPATATALELRRAKIFALAYATARVAFKLNVLEKDQFGDVKAPLVRAWYDHGALHRTPIDDAELAAFLSNTSKNIVDITATGKTDLNDGAFSEVDAFLYRERGGDLLMLMDRDSLSHNLGFTKARLCGLKARGILKTNEKDKLTVKICVRAGGNSQAFYAFRLRDMPGR</sequence>
<name>A0A512HQ00_9HYPH</name>
<keyword evidence="5" id="KW-1185">Reference proteome</keyword>
<evidence type="ECO:0000256" key="2">
    <source>
        <dbReference type="SAM" id="Phobius"/>
    </source>
</evidence>
<feature type="region of interest" description="Disordered" evidence="1">
    <location>
        <begin position="1"/>
        <end position="61"/>
    </location>
</feature>
<dbReference type="EMBL" id="BJZP01000050">
    <property type="protein sequence ID" value="GEO87533.1"/>
    <property type="molecule type" value="Genomic_DNA"/>
</dbReference>
<keyword evidence="2" id="KW-0812">Transmembrane</keyword>
<dbReference type="InterPro" id="IPR009270">
    <property type="entry name" value="DUF927"/>
</dbReference>
<evidence type="ECO:0000313" key="5">
    <source>
        <dbReference type="Proteomes" id="UP000321717"/>
    </source>
</evidence>
<dbReference type="Pfam" id="PF06048">
    <property type="entry name" value="DUF927"/>
    <property type="match status" value="1"/>
</dbReference>
<accession>A0A512HQ00</accession>
<evidence type="ECO:0000256" key="1">
    <source>
        <dbReference type="SAM" id="MobiDB-lite"/>
    </source>
</evidence>
<protein>
    <recommendedName>
        <fullName evidence="3">DUF927 domain-containing protein</fullName>
    </recommendedName>
</protein>